<evidence type="ECO:0000313" key="4">
    <source>
        <dbReference type="Proteomes" id="UP001214094"/>
    </source>
</evidence>
<dbReference type="EMBL" id="CP121310">
    <property type="protein sequence ID" value="WFP95588.1"/>
    <property type="molecule type" value="Genomic_DNA"/>
</dbReference>
<keyword evidence="1" id="KW-0614">Plasmid</keyword>
<proteinExistence type="predicted"/>
<dbReference type="Pfam" id="PF06169">
    <property type="entry name" value="DUF982"/>
    <property type="match status" value="1"/>
</dbReference>
<dbReference type="RefSeq" id="WP_082566340.1">
    <property type="nucleotide sequence ID" value="NZ_CAXURO020000003.1"/>
</dbReference>
<reference evidence="2 4" key="2">
    <citation type="submission" date="2023-03" db="EMBL/GenBank/DDBJ databases">
        <title>Comparative genome and transcriptome analysis combination mining strategies for increasing vitamin B12 production of Ensifer adhaerens strain.</title>
        <authorList>
            <person name="Yongheng L."/>
        </authorList>
    </citation>
    <scope>NUCLEOTIDE SEQUENCE [LARGE SCALE GENOMIC DNA]</scope>
    <source>
        <strain evidence="2 4">Casida A-T305</strain>
        <plasmid evidence="2 4">unnamedB</plasmid>
    </source>
</reference>
<sequence>MRLPEVLWAVPLSVRLQSGTNRLFASVYDALDFLEHEWPIRHGQGYERAVTTCRGALNRSVPSAVAREAFIGACMEANMQTSGVAAHYHARSGPHGKPLA</sequence>
<keyword evidence="4" id="KW-1185">Reference proteome</keyword>
<dbReference type="AlphaFoldDB" id="A0A9Q8YHR2"/>
<geneLocation type="plasmid" evidence="2 4">
    <name>unnamedB</name>
</geneLocation>
<dbReference type="Proteomes" id="UP001055460">
    <property type="component" value="Plasmid pB"/>
</dbReference>
<geneLocation type="plasmid" evidence="1 3">
    <name>pB</name>
</geneLocation>
<dbReference type="InterPro" id="IPR010385">
    <property type="entry name" value="DUF982"/>
</dbReference>
<dbReference type="GeneID" id="32091701"/>
<evidence type="ECO:0000313" key="2">
    <source>
        <dbReference type="EMBL" id="WFP95588.1"/>
    </source>
</evidence>
<reference evidence="1" key="1">
    <citation type="submission" date="2022-06" db="EMBL/GenBank/DDBJ databases">
        <title>Physiological and biochemical characterization and genomic elucidation of a strain of the genus Ensifer adhaerens M8 that combines arsenic oxidation and chromium reduction.</title>
        <authorList>
            <person name="Li X."/>
            <person name="Yu c."/>
        </authorList>
    </citation>
    <scope>NUCLEOTIDE SEQUENCE</scope>
    <source>
        <strain evidence="1">M8</strain>
        <plasmid evidence="1">pB</plasmid>
    </source>
</reference>
<gene>
    <name evidence="1" type="ORF">NE863_32290</name>
    <name evidence="2" type="ORF">P4B07_30495</name>
</gene>
<evidence type="ECO:0000313" key="1">
    <source>
        <dbReference type="EMBL" id="USJ28325.1"/>
    </source>
</evidence>
<dbReference type="EMBL" id="CP098809">
    <property type="protein sequence ID" value="USJ28325.1"/>
    <property type="molecule type" value="Genomic_DNA"/>
</dbReference>
<dbReference type="Gene3D" id="6.10.250.730">
    <property type="match status" value="1"/>
</dbReference>
<name>A0A9Q8YHR2_ENSAD</name>
<dbReference type="Proteomes" id="UP001214094">
    <property type="component" value="Plasmid unnamedB"/>
</dbReference>
<organism evidence="1 3">
    <name type="scientific">Ensifer adhaerens</name>
    <name type="common">Sinorhizobium morelense</name>
    <dbReference type="NCBI Taxonomy" id="106592"/>
    <lineage>
        <taxon>Bacteria</taxon>
        <taxon>Pseudomonadati</taxon>
        <taxon>Pseudomonadota</taxon>
        <taxon>Alphaproteobacteria</taxon>
        <taxon>Hyphomicrobiales</taxon>
        <taxon>Rhizobiaceae</taxon>
        <taxon>Sinorhizobium/Ensifer group</taxon>
        <taxon>Ensifer</taxon>
    </lineage>
</organism>
<dbReference type="OrthoDB" id="8420210at2"/>
<protein>
    <submittedName>
        <fullName evidence="1">DUF982 domain-containing protein</fullName>
    </submittedName>
</protein>
<evidence type="ECO:0000313" key="3">
    <source>
        <dbReference type="Proteomes" id="UP001055460"/>
    </source>
</evidence>
<accession>A0A9Q8YHR2</accession>